<accession>A0A6N2Y2H2</accession>
<dbReference type="AlphaFoldDB" id="A0A6N2Y2H2"/>
<dbReference type="EMBL" id="CACRTK010000021">
    <property type="protein sequence ID" value="VYT59960.1"/>
    <property type="molecule type" value="Genomic_DNA"/>
</dbReference>
<protein>
    <submittedName>
        <fullName evidence="1">Uncharacterized protein</fullName>
    </submittedName>
</protein>
<sequence length="52" mass="6092">MDRKDMIKDLTTDHPEHTASYWSAFDDNTLMQIIELDHKEVQRNVSDQLAMG</sequence>
<organism evidence="1">
    <name type="scientific">Lacticaseibacillus rhamnosus</name>
    <name type="common">Lactobacillus rhamnosus</name>
    <dbReference type="NCBI Taxonomy" id="47715"/>
    <lineage>
        <taxon>Bacteria</taxon>
        <taxon>Bacillati</taxon>
        <taxon>Bacillota</taxon>
        <taxon>Bacilli</taxon>
        <taxon>Lactobacillales</taxon>
        <taxon>Lactobacillaceae</taxon>
        <taxon>Lacticaseibacillus</taxon>
    </lineage>
</organism>
<dbReference type="RefSeq" id="WP_014569462.1">
    <property type="nucleotide sequence ID" value="NZ_CACRTK010000021.1"/>
</dbReference>
<evidence type="ECO:0000313" key="1">
    <source>
        <dbReference type="EMBL" id="VYT59960.1"/>
    </source>
</evidence>
<gene>
    <name evidence="1" type="ORF">LRLFYP97_00995</name>
</gene>
<name>A0A6N2Y2H2_LACRH</name>
<proteinExistence type="predicted"/>
<reference evidence="1" key="1">
    <citation type="submission" date="2019-11" db="EMBL/GenBank/DDBJ databases">
        <authorList>
            <person name="Feng L."/>
        </authorList>
    </citation>
    <scope>NUCLEOTIDE SEQUENCE</scope>
    <source>
        <strain evidence="1">LrhamnosusLFYP97</strain>
    </source>
</reference>